<gene>
    <name evidence="2" type="ORF">AVDCRST_MAG54-2873</name>
</gene>
<dbReference type="EMBL" id="CADCTH010000365">
    <property type="protein sequence ID" value="CAA9268794.1"/>
    <property type="molecule type" value="Genomic_DNA"/>
</dbReference>
<proteinExistence type="predicted"/>
<protein>
    <submittedName>
        <fullName evidence="2">Uncharacterized protein</fullName>
    </submittedName>
</protein>
<evidence type="ECO:0000313" key="2">
    <source>
        <dbReference type="EMBL" id="CAA9268794.1"/>
    </source>
</evidence>
<feature type="compositionally biased region" description="Basic residues" evidence="1">
    <location>
        <begin position="133"/>
        <end position="151"/>
    </location>
</feature>
<evidence type="ECO:0000256" key="1">
    <source>
        <dbReference type="SAM" id="MobiDB-lite"/>
    </source>
</evidence>
<feature type="non-terminal residue" evidence="2">
    <location>
        <position position="1"/>
    </location>
</feature>
<feature type="compositionally biased region" description="Basic and acidic residues" evidence="1">
    <location>
        <begin position="19"/>
        <end position="35"/>
    </location>
</feature>
<feature type="compositionally biased region" description="Low complexity" evidence="1">
    <location>
        <begin position="155"/>
        <end position="165"/>
    </location>
</feature>
<reference evidence="2" key="1">
    <citation type="submission" date="2020-02" db="EMBL/GenBank/DDBJ databases">
        <authorList>
            <person name="Meier V. D."/>
        </authorList>
    </citation>
    <scope>NUCLEOTIDE SEQUENCE</scope>
    <source>
        <strain evidence="2">AVDCRST_MAG54</strain>
    </source>
</reference>
<feature type="compositionally biased region" description="Low complexity" evidence="1">
    <location>
        <begin position="1"/>
        <end position="17"/>
    </location>
</feature>
<sequence>APAPARPRAAARPPAGRGRPRDRGRDGDALGRARLEPAGRALARVADGRRGLDLAVRCRARCRRRRRRRRAARAGPRSRRPPPRRLPRRPRPRGHGHHLAALAGPHRRARGALARRRRLGVRRGVGQEDHRQGLHPRPRRGGPRGRPRPRRRDAGPPAARAAPAGLRVGHHHEGGQV</sequence>
<feature type="region of interest" description="Disordered" evidence="1">
    <location>
        <begin position="62"/>
        <end position="177"/>
    </location>
</feature>
<accession>A0A6J4J794</accession>
<organism evidence="2">
    <name type="scientific">uncultured Actinomycetospora sp</name>
    <dbReference type="NCBI Taxonomy" id="1135996"/>
    <lineage>
        <taxon>Bacteria</taxon>
        <taxon>Bacillati</taxon>
        <taxon>Actinomycetota</taxon>
        <taxon>Actinomycetes</taxon>
        <taxon>Pseudonocardiales</taxon>
        <taxon>Pseudonocardiaceae</taxon>
        <taxon>Actinomycetospora</taxon>
        <taxon>environmental samples</taxon>
    </lineage>
</organism>
<feature type="region of interest" description="Disordered" evidence="1">
    <location>
        <begin position="1"/>
        <end position="35"/>
    </location>
</feature>
<dbReference type="PROSITE" id="PS50890">
    <property type="entry name" value="PUA"/>
    <property type="match status" value="1"/>
</dbReference>
<dbReference type="AlphaFoldDB" id="A0A6J4J794"/>
<feature type="compositionally biased region" description="Basic residues" evidence="1">
    <location>
        <begin position="62"/>
        <end position="98"/>
    </location>
</feature>
<name>A0A6J4J794_9PSEU</name>
<feature type="non-terminal residue" evidence="2">
    <location>
        <position position="177"/>
    </location>
</feature>
<feature type="compositionally biased region" description="Basic residues" evidence="1">
    <location>
        <begin position="105"/>
        <end position="121"/>
    </location>
</feature>